<dbReference type="EMBL" id="BRYA01000065">
    <property type="protein sequence ID" value="GMI36398.1"/>
    <property type="molecule type" value="Genomic_DNA"/>
</dbReference>
<dbReference type="Proteomes" id="UP001165065">
    <property type="component" value="Unassembled WGS sequence"/>
</dbReference>
<evidence type="ECO:0000313" key="2">
    <source>
        <dbReference type="Proteomes" id="UP001165065"/>
    </source>
</evidence>
<protein>
    <submittedName>
        <fullName evidence="1">Uncharacterized protein</fullName>
    </submittedName>
</protein>
<gene>
    <name evidence="1" type="ORF">TrCOL_g9540</name>
</gene>
<evidence type="ECO:0000313" key="1">
    <source>
        <dbReference type="EMBL" id="GMI36398.1"/>
    </source>
</evidence>
<reference evidence="2" key="1">
    <citation type="journal article" date="2023" name="Commun. Biol.">
        <title>Genome analysis of Parmales, the sister group of diatoms, reveals the evolutionary specialization of diatoms from phago-mixotrophs to photoautotrophs.</title>
        <authorList>
            <person name="Ban H."/>
            <person name="Sato S."/>
            <person name="Yoshikawa S."/>
            <person name="Yamada K."/>
            <person name="Nakamura Y."/>
            <person name="Ichinomiya M."/>
            <person name="Sato N."/>
            <person name="Blanc-Mathieu R."/>
            <person name="Endo H."/>
            <person name="Kuwata A."/>
            <person name="Ogata H."/>
        </authorList>
    </citation>
    <scope>NUCLEOTIDE SEQUENCE [LARGE SCALE GENOMIC DNA]</scope>
</reference>
<organism evidence="1 2">
    <name type="scientific">Triparma columacea</name>
    <dbReference type="NCBI Taxonomy" id="722753"/>
    <lineage>
        <taxon>Eukaryota</taxon>
        <taxon>Sar</taxon>
        <taxon>Stramenopiles</taxon>
        <taxon>Ochrophyta</taxon>
        <taxon>Bolidophyceae</taxon>
        <taxon>Parmales</taxon>
        <taxon>Triparmaceae</taxon>
        <taxon>Triparma</taxon>
    </lineage>
</organism>
<sequence length="485" mass="55088">MGMCHWFDSPNKPTKYGPLLLLAKKLKVPQISSYHSKNAKPNLVEAILKRMKEIADEVVRQVADDARFPPSYENLTKILQVPQHNSLELGELNPFMTEKWHLCFCYAQFLWALQPDSVGRFCEDHFEIVLQLGASVTIIPAVTAILSNIEEVTFRTEKCMRFSELAKLPAFRKKIQGYHEDEEKSFWKVSFNTNVKLGLNPTFLLLNCIENLFDKGLITNMPNAAPGYTRQIIGSNTSNQTLRDQLNDSLKDDNIGNLPNEALLLLLQGGSSILTHVFANSSADLFNNFIGPSAKGIVVHNLQGIDLTSNQFVFAMYVENEKFPIFFSTDHRYFFQNNDRWSEKLLLKDFFNAFVCNREGNGLIRHAVNHRPKENARAEIGCAINAIALLRLDNFYREEHNMEPLKLRLLKDHPALHDAKNAEERIERRMALLRKEIKDGVWKMSDIHRGGIIENAFSGLQAPWLVCTKILHYIAGGGGDGEGMA</sequence>
<keyword evidence="2" id="KW-1185">Reference proteome</keyword>
<dbReference type="AlphaFoldDB" id="A0A9W7L7U7"/>
<name>A0A9W7L7U7_9STRA</name>
<proteinExistence type="predicted"/>
<comment type="caution">
    <text evidence="1">The sequence shown here is derived from an EMBL/GenBank/DDBJ whole genome shotgun (WGS) entry which is preliminary data.</text>
</comment>
<accession>A0A9W7L7U7</accession>